<dbReference type="GO" id="GO:0005840">
    <property type="term" value="C:ribosome"/>
    <property type="evidence" value="ECO:0007669"/>
    <property type="project" value="UniProtKB-KW"/>
</dbReference>
<comment type="similarity">
    <text evidence="1">Belongs to the universal ribosomal protein uL10 family.</text>
</comment>
<dbReference type="Proteomes" id="UP000321518">
    <property type="component" value="Unassembled WGS sequence"/>
</dbReference>
<protein>
    <submittedName>
        <fullName evidence="3">50S ribosomal protein L10</fullName>
    </submittedName>
</protein>
<proteinExistence type="inferred from homology"/>
<dbReference type="EMBL" id="BJWK01000015">
    <property type="protein sequence ID" value="GEM11506.1"/>
    <property type="molecule type" value="Genomic_DNA"/>
</dbReference>
<feature type="region of interest" description="Disordered" evidence="2">
    <location>
        <begin position="254"/>
        <end position="310"/>
    </location>
</feature>
<evidence type="ECO:0000313" key="4">
    <source>
        <dbReference type="Proteomes" id="UP000321518"/>
    </source>
</evidence>
<dbReference type="SUPFAM" id="SSF160369">
    <property type="entry name" value="Ribosomal protein L10-like"/>
    <property type="match status" value="1"/>
</dbReference>
<dbReference type="InterPro" id="IPR047865">
    <property type="entry name" value="Ribosomal_uL10_bac_type"/>
</dbReference>
<keyword evidence="3" id="KW-0687">Ribonucleoprotein</keyword>
<name>A0A511KNS0_RHOTO</name>
<evidence type="ECO:0000256" key="2">
    <source>
        <dbReference type="SAM" id="MobiDB-lite"/>
    </source>
</evidence>
<dbReference type="InterPro" id="IPR043141">
    <property type="entry name" value="Ribosomal_uL10-like_sf"/>
</dbReference>
<dbReference type="AlphaFoldDB" id="A0A511KNS0"/>
<dbReference type="PANTHER" id="PTHR11560">
    <property type="entry name" value="39S RIBOSOMAL PROTEIN L10, MITOCHONDRIAL"/>
    <property type="match status" value="1"/>
</dbReference>
<keyword evidence="3" id="KW-0689">Ribosomal protein</keyword>
<feature type="compositionally biased region" description="Basic and acidic residues" evidence="2">
    <location>
        <begin position="1104"/>
        <end position="1113"/>
    </location>
</feature>
<feature type="compositionally biased region" description="Pro residues" evidence="2">
    <location>
        <begin position="287"/>
        <end position="307"/>
    </location>
</feature>
<feature type="compositionally biased region" description="Low complexity" evidence="2">
    <location>
        <begin position="859"/>
        <end position="884"/>
    </location>
</feature>
<feature type="region of interest" description="Disordered" evidence="2">
    <location>
        <begin position="1"/>
        <end position="20"/>
    </location>
</feature>
<accession>A0A511KNS0</accession>
<feature type="compositionally biased region" description="Polar residues" evidence="2">
    <location>
        <begin position="522"/>
        <end position="531"/>
    </location>
</feature>
<gene>
    <name evidence="3" type="ORF">Rt10032_c15g5523</name>
</gene>
<feature type="region of interest" description="Disordered" evidence="2">
    <location>
        <begin position="1083"/>
        <end position="1113"/>
    </location>
</feature>
<feature type="compositionally biased region" description="Low complexity" evidence="2">
    <location>
        <begin position="1091"/>
        <end position="1103"/>
    </location>
</feature>
<dbReference type="OrthoDB" id="2536221at2759"/>
<reference evidence="3 4" key="1">
    <citation type="submission" date="2019-07" db="EMBL/GenBank/DDBJ databases">
        <title>Rhodotorula toruloides NBRC10032 genome sequencing.</title>
        <authorList>
            <person name="Shida Y."/>
            <person name="Takaku H."/>
            <person name="Ogasawara W."/>
            <person name="Mori K."/>
        </authorList>
    </citation>
    <scope>NUCLEOTIDE SEQUENCE [LARGE SCALE GENOMIC DNA]</scope>
    <source>
        <strain evidence="3 4">NBRC10032</strain>
    </source>
</reference>
<sequence length="1132" mass="122384">MVQPGHVRWAQAAARPTRSTRALPAHKELAYRRHAHLLTANDVVLFLRPGEFNAHEWGTLRAQLAALSANPADPSTPPLKLTVLRPGLLSPLVRAAQPRDPKAKKPKHQQQSLQLSDAAREALAALDFSLINDRSHTSGPIAVVTSPSLHPPTLSKVLALVNKFSQTPNPNRPAPGPKDPPVERLAILSSLVERQAATLERTEEVGKLPSLDTLRAQLVGLLSAPGARITGVVGARAQEIGRALEGFKLGLEEQGKPKAEGGKKKRVDAPASVPAQPPPAVNKLKRPPPALPADGSPAPPPEPPIPPDGSVKTCEAVDRYDEVCGEVVVGGWKGKVPRRWCQMHEDEEKFVRASFWNSVSSLPRLARTHPLPSPTEITSSTSFTELEGWETIARQHMDLAKRAYDSWVFHRTHFFAAGGDLVDRLEGRGEGEGGTDLARGAWEEVRLRGEKAEAVLKLIIRRSHFLVCDAEDALWLLHPQSRCTHATANGYDSSSLQSSCECSHDASYCNHGDDDGLHGSENHISPPNQAAHNPLRPPGSPTLAPESEEPDPLVALDTLRRTELLELLSLTGSHASFIREGRKSVERVRIVECLFRRLISRDEELLVKAYRGGHDHVLRFFEDPALVTLPALARLHRALQRTSPLELKEAIMDAFRAIAWEESGATETEEGEEGVGMQVLGGWLYRYQLGRSMTPREWSHLYDLCACPGCATTCCQRFTDLALIRRLTVVPHGPHPPPFESWTRPGETDAKKVFKALDVVWCAGKEKDDVRKVRKMTQPGMGIGMGAETVWAARQERNWAFLKLSLTHPHALSILTLLSQFFTLLVRSRLTPAHPLPSFPLPPHAHLWTHRLRTAPTKAALSRPPSPSTSSSSSLAVSAPSPSTHPWRALPNPFNLSHSPAHILAGFDAFDSPEKEQDMPPFDGTYELLVLDAPSDSPYAFVEAYIPRPLAAFENFLASVIASACGIKVPGVTVFDEDVAASNEADSRAAAEKQGMDMPALLQAALEHGAVESFLAGDLVWDFGDVKGVTTPFSPSTGGTGGKRFSGVDLKKVGKNGIVAPPMPIPAAPATNNNGANGAVGSAGKKGGAGVKNAKGAAAGAATTDKEKKAKALDGLRDDSLALRLARSLFVS</sequence>
<comment type="caution">
    <text evidence="3">The sequence shown here is derived from an EMBL/GenBank/DDBJ whole genome shotgun (WGS) entry which is preliminary data.</text>
</comment>
<feature type="region of interest" description="Disordered" evidence="2">
    <location>
        <begin position="513"/>
        <end position="550"/>
    </location>
</feature>
<feature type="region of interest" description="Disordered" evidence="2">
    <location>
        <begin position="856"/>
        <end position="884"/>
    </location>
</feature>
<evidence type="ECO:0000256" key="1">
    <source>
        <dbReference type="ARBA" id="ARBA00008889"/>
    </source>
</evidence>
<organism evidence="3 4">
    <name type="scientific">Rhodotorula toruloides</name>
    <name type="common">Yeast</name>
    <name type="synonym">Rhodosporidium toruloides</name>
    <dbReference type="NCBI Taxonomy" id="5286"/>
    <lineage>
        <taxon>Eukaryota</taxon>
        <taxon>Fungi</taxon>
        <taxon>Dikarya</taxon>
        <taxon>Basidiomycota</taxon>
        <taxon>Pucciniomycotina</taxon>
        <taxon>Microbotryomycetes</taxon>
        <taxon>Sporidiobolales</taxon>
        <taxon>Sporidiobolaceae</taxon>
        <taxon>Rhodotorula</taxon>
    </lineage>
</organism>
<evidence type="ECO:0000313" key="3">
    <source>
        <dbReference type="EMBL" id="GEM11506.1"/>
    </source>
</evidence>